<dbReference type="InterPro" id="IPR007486">
    <property type="entry name" value="YebE"/>
</dbReference>
<dbReference type="AlphaFoldDB" id="A0A917QBH2"/>
<proteinExistence type="predicted"/>
<dbReference type="Pfam" id="PF04391">
    <property type="entry name" value="DUF533"/>
    <property type="match status" value="1"/>
</dbReference>
<accession>A0A917QBH2</accession>
<reference evidence="1 2" key="1">
    <citation type="journal article" date="2014" name="Int. J. Syst. Evol. Microbiol.">
        <title>Complete genome sequence of Corynebacterium casei LMG S-19264T (=DSM 44701T), isolated from a smear-ripened cheese.</title>
        <authorList>
            <consortium name="US DOE Joint Genome Institute (JGI-PGF)"/>
            <person name="Walter F."/>
            <person name="Albersmeier A."/>
            <person name="Kalinowski J."/>
            <person name="Ruckert C."/>
        </authorList>
    </citation>
    <scope>NUCLEOTIDE SEQUENCE [LARGE SCALE GENOMIC DNA]</scope>
    <source>
        <strain evidence="1 2">CGMCC 1.9161</strain>
    </source>
</reference>
<keyword evidence="2" id="KW-1185">Reference proteome</keyword>
<gene>
    <name evidence="1" type="ORF">GCM10011322_30330</name>
</gene>
<sequence>MDATRLLSSLAGTLGRTARRARGGANLATTAISSHDDGAEAPPRLDLAGVDDDEALLLVRTMIAAAAADGVVDGSERERIHDAMRDSGLDPADRAFLDEEISWPRDIEEIADAVGTPEKAARTYAAARLVIEPDTMQEREFLRLLAERMDLQAGEVAAIEERFGGK</sequence>
<evidence type="ECO:0000313" key="1">
    <source>
        <dbReference type="EMBL" id="GGK41132.1"/>
    </source>
</evidence>
<organism evidence="1 2">
    <name type="scientific">Salinarimonas ramus</name>
    <dbReference type="NCBI Taxonomy" id="690164"/>
    <lineage>
        <taxon>Bacteria</taxon>
        <taxon>Pseudomonadati</taxon>
        <taxon>Pseudomonadota</taxon>
        <taxon>Alphaproteobacteria</taxon>
        <taxon>Hyphomicrobiales</taxon>
        <taxon>Salinarimonadaceae</taxon>
        <taxon>Salinarimonas</taxon>
    </lineage>
</organism>
<dbReference type="EMBL" id="BMMF01000009">
    <property type="protein sequence ID" value="GGK41132.1"/>
    <property type="molecule type" value="Genomic_DNA"/>
</dbReference>
<dbReference type="Gene3D" id="1.10.3680.10">
    <property type="entry name" value="TerB-like"/>
    <property type="match status" value="1"/>
</dbReference>
<comment type="caution">
    <text evidence="1">The sequence shown here is derived from an EMBL/GenBank/DDBJ whole genome shotgun (WGS) entry which is preliminary data.</text>
</comment>
<dbReference type="RefSeq" id="WP_188914094.1">
    <property type="nucleotide sequence ID" value="NZ_BMMF01000009.1"/>
</dbReference>
<name>A0A917QBH2_9HYPH</name>
<dbReference type="InterPro" id="IPR029024">
    <property type="entry name" value="TerB-like"/>
</dbReference>
<dbReference type="CDD" id="cd07178">
    <property type="entry name" value="terB_like_YebE"/>
    <property type="match status" value="1"/>
</dbReference>
<dbReference type="SUPFAM" id="SSF158682">
    <property type="entry name" value="TerB-like"/>
    <property type="match status" value="1"/>
</dbReference>
<protein>
    <recommendedName>
        <fullName evidence="3">Tellurite resistance protein TerB</fullName>
    </recommendedName>
</protein>
<evidence type="ECO:0000313" key="2">
    <source>
        <dbReference type="Proteomes" id="UP000600449"/>
    </source>
</evidence>
<evidence type="ECO:0008006" key="3">
    <source>
        <dbReference type="Google" id="ProtNLM"/>
    </source>
</evidence>
<dbReference type="Proteomes" id="UP000600449">
    <property type="component" value="Unassembled WGS sequence"/>
</dbReference>